<dbReference type="OrthoDB" id="9791274at2"/>
<proteinExistence type="inferred from homology"/>
<feature type="binding site" evidence="1">
    <location>
        <position position="42"/>
    </location>
    <ligand>
        <name>S-adenosyl-L-methionine</name>
        <dbReference type="ChEBI" id="CHEBI:59789"/>
    </ligand>
</feature>
<evidence type="ECO:0000256" key="1">
    <source>
        <dbReference type="HAMAP-Rule" id="MF_00934"/>
    </source>
</evidence>
<comment type="function">
    <text evidence="1">Specifically methylates the adenine in position 2030 of 23S rRNA.</text>
</comment>
<protein>
    <recommendedName>
        <fullName evidence="1">Ribosomal RNA large subunit methyltransferase J</fullName>
        <ecNumber evidence="1">2.1.1.266</ecNumber>
    </recommendedName>
    <alternativeName>
        <fullName evidence="1">23S rRNA (adenine(2030)-N6)-methyltransferase</fullName>
    </alternativeName>
    <alternativeName>
        <fullName evidence="1">23S rRNA m6A2030 methyltransferase</fullName>
    </alternativeName>
</protein>
<feature type="site" description="Interaction with substrate rRNA" evidence="1">
    <location>
        <position position="4"/>
    </location>
</feature>
<dbReference type="SUPFAM" id="SSF53335">
    <property type="entry name" value="S-adenosyl-L-methionine-dependent methyltransferases"/>
    <property type="match status" value="1"/>
</dbReference>
<dbReference type="GO" id="GO:0003723">
    <property type="term" value="F:RNA binding"/>
    <property type="evidence" value="ECO:0007669"/>
    <property type="project" value="UniProtKB-UniRule"/>
</dbReference>
<comment type="similarity">
    <text evidence="1">Belongs to the RlmJ family.</text>
</comment>
<feature type="binding site" evidence="1">
    <location>
        <position position="118"/>
    </location>
    <ligand>
        <name>S-adenosyl-L-methionine</name>
        <dbReference type="ChEBI" id="CHEBI:59789"/>
    </ligand>
</feature>
<keyword evidence="1" id="KW-0694">RNA-binding</keyword>
<dbReference type="KEGG" id="lch:Lcho_1806"/>
<accession>B1XZU6</accession>
<keyword evidence="3" id="KW-1185">Reference proteome</keyword>
<dbReference type="PANTHER" id="PTHR37426:SF1">
    <property type="entry name" value="RIBOSOMAL RNA LARGE SUBUNIT METHYLTRANSFERASE J"/>
    <property type="match status" value="1"/>
</dbReference>
<keyword evidence="1" id="KW-0698">rRNA processing</keyword>
<organism evidence="2 3">
    <name type="scientific">Leptothrix cholodnii (strain ATCC 51168 / LMG 8142 / SP-6)</name>
    <name type="common">Leptothrix discophora (strain SP-6)</name>
    <dbReference type="NCBI Taxonomy" id="395495"/>
    <lineage>
        <taxon>Bacteria</taxon>
        <taxon>Pseudomonadati</taxon>
        <taxon>Pseudomonadota</taxon>
        <taxon>Betaproteobacteria</taxon>
        <taxon>Burkholderiales</taxon>
        <taxon>Sphaerotilaceae</taxon>
        <taxon>Leptothrix</taxon>
    </lineage>
</organism>
<dbReference type="GO" id="GO:0036307">
    <property type="term" value="F:23S rRNA (adenine(2030)-N(6))-methyltransferase activity"/>
    <property type="evidence" value="ECO:0007669"/>
    <property type="project" value="UniProtKB-UniRule"/>
</dbReference>
<dbReference type="HOGENOM" id="CLU_061769_0_0_4"/>
<dbReference type="PANTHER" id="PTHR37426">
    <property type="entry name" value="RIBOSOMAL RNA LARGE SUBUNIT METHYLTRANSFERASE J"/>
    <property type="match status" value="1"/>
</dbReference>
<feature type="binding site" evidence="1">
    <location>
        <position position="19"/>
    </location>
    <ligand>
        <name>S-adenosyl-L-methionine</name>
        <dbReference type="ChEBI" id="CHEBI:59789"/>
    </ligand>
</feature>
<dbReference type="HAMAP" id="MF_00934">
    <property type="entry name" value="23SrRNA_methyltr_J"/>
    <property type="match status" value="1"/>
</dbReference>
<evidence type="ECO:0000313" key="3">
    <source>
        <dbReference type="Proteomes" id="UP000001693"/>
    </source>
</evidence>
<dbReference type="AlphaFoldDB" id="B1XZU6"/>
<feature type="binding site" evidence="1">
    <location>
        <begin position="143"/>
        <end position="144"/>
    </location>
    <ligand>
        <name>S-adenosyl-L-methionine</name>
        <dbReference type="ChEBI" id="CHEBI:59789"/>
    </ligand>
</feature>
<feature type="binding site" evidence="1">
    <location>
        <position position="164"/>
    </location>
    <ligand>
        <name>S-adenosyl-L-methionine</name>
        <dbReference type="ChEBI" id="CHEBI:59789"/>
    </ligand>
</feature>
<dbReference type="GO" id="GO:0005829">
    <property type="term" value="C:cytosol"/>
    <property type="evidence" value="ECO:0007669"/>
    <property type="project" value="TreeGrafter"/>
</dbReference>
<feature type="active site" description="Proton acceptor" evidence="1">
    <location>
        <position position="164"/>
    </location>
</feature>
<dbReference type="InterPro" id="IPR007473">
    <property type="entry name" value="RlmJ"/>
</dbReference>
<reference evidence="2 3" key="1">
    <citation type="submission" date="2008-03" db="EMBL/GenBank/DDBJ databases">
        <title>Complete sequence of Leptothrix cholodnii SP-6.</title>
        <authorList>
            <consortium name="US DOE Joint Genome Institute"/>
            <person name="Copeland A."/>
            <person name="Lucas S."/>
            <person name="Lapidus A."/>
            <person name="Glavina del Rio T."/>
            <person name="Dalin E."/>
            <person name="Tice H."/>
            <person name="Bruce D."/>
            <person name="Goodwin L."/>
            <person name="Pitluck S."/>
            <person name="Chertkov O."/>
            <person name="Brettin T."/>
            <person name="Detter J.C."/>
            <person name="Han C."/>
            <person name="Kuske C.R."/>
            <person name="Schmutz J."/>
            <person name="Larimer F."/>
            <person name="Land M."/>
            <person name="Hauser L."/>
            <person name="Kyrpides N."/>
            <person name="Lykidis A."/>
            <person name="Emerson D."/>
            <person name="Richardson P."/>
        </authorList>
    </citation>
    <scope>NUCLEOTIDE SEQUENCE [LARGE SCALE GENOMIC DNA]</scope>
    <source>
        <strain evidence="3">ATCC 51168 / LMG 8142 / SP-6</strain>
    </source>
</reference>
<keyword evidence="1" id="KW-0808">Transferase</keyword>
<dbReference type="EC" id="2.1.1.266" evidence="1"/>
<dbReference type="EMBL" id="CP001013">
    <property type="protein sequence ID" value="ACB34073.1"/>
    <property type="molecule type" value="Genomic_DNA"/>
</dbReference>
<dbReference type="eggNOG" id="COG2961">
    <property type="taxonomic scope" value="Bacteria"/>
</dbReference>
<dbReference type="RefSeq" id="WP_012346834.1">
    <property type="nucleotide sequence ID" value="NC_010524.1"/>
</dbReference>
<comment type="subunit">
    <text evidence="1">Monomer.</text>
</comment>
<dbReference type="Gene3D" id="3.40.50.150">
    <property type="entry name" value="Vaccinia Virus protein VP39"/>
    <property type="match status" value="1"/>
</dbReference>
<keyword evidence="1" id="KW-0949">S-adenosyl-L-methionine</keyword>
<dbReference type="Proteomes" id="UP000001693">
    <property type="component" value="Chromosome"/>
</dbReference>
<dbReference type="Pfam" id="PF04378">
    <property type="entry name" value="RsmJ"/>
    <property type="match status" value="1"/>
</dbReference>
<name>B1XZU6_LEPCP</name>
<evidence type="ECO:0000313" key="2">
    <source>
        <dbReference type="EMBL" id="ACB34073.1"/>
    </source>
</evidence>
<dbReference type="GO" id="GO:0070475">
    <property type="term" value="P:rRNA base methylation"/>
    <property type="evidence" value="ECO:0007669"/>
    <property type="project" value="UniProtKB-UniRule"/>
</dbReference>
<feature type="binding site" evidence="1">
    <location>
        <position position="100"/>
    </location>
    <ligand>
        <name>S-adenosyl-L-methionine</name>
        <dbReference type="ChEBI" id="CHEBI:59789"/>
    </ligand>
</feature>
<sequence length="280" mass="31232">MLAYRHAFHAGNHADVLKHLVLVQVLQYMASKDKPFRLIDTHAGGGGYALHSSQSQKKGEYLQGISRIWGAGDAPPAVADYLRLVRRFNPDGQLNLYPGSPALSQMLLRRGDQLRLFELHPTEFKILTENTRPGRQVQLAQVDGFAALRGQVPPSMRRGVVLMDPSYELVSDYAKVIDSLRDALQRFAEGVYVVWYPQVSRVESIQIARRLQATAPKGWLHVRLNVQQPDAQGFGLTGSGVFVINPPYTLHAQLAACMPWLTQKLGQFEGANHLLEHHAV</sequence>
<dbReference type="InterPro" id="IPR029063">
    <property type="entry name" value="SAM-dependent_MTases_sf"/>
</dbReference>
<comment type="catalytic activity">
    <reaction evidence="1">
        <text>adenosine(2030) in 23S rRNA + S-adenosyl-L-methionine = N(6)-methyladenosine(2030) in 23S rRNA + S-adenosyl-L-homocysteine + H(+)</text>
        <dbReference type="Rhea" id="RHEA:43736"/>
        <dbReference type="Rhea" id="RHEA-COMP:10668"/>
        <dbReference type="Rhea" id="RHEA-COMP:10669"/>
        <dbReference type="ChEBI" id="CHEBI:15378"/>
        <dbReference type="ChEBI" id="CHEBI:57856"/>
        <dbReference type="ChEBI" id="CHEBI:59789"/>
        <dbReference type="ChEBI" id="CHEBI:74411"/>
        <dbReference type="ChEBI" id="CHEBI:74449"/>
        <dbReference type="EC" id="2.1.1.266"/>
    </reaction>
</comment>
<gene>
    <name evidence="1" type="primary">rlmJ</name>
    <name evidence="2" type="ordered locus">Lcho_1806</name>
</gene>
<keyword evidence="1" id="KW-0489">Methyltransferase</keyword>